<gene>
    <name evidence="2" type="ORF">GCM10010315_46830</name>
</gene>
<evidence type="ECO:0000313" key="3">
    <source>
        <dbReference type="Proteomes" id="UP001500886"/>
    </source>
</evidence>
<proteinExistence type="predicted"/>
<evidence type="ECO:0000313" key="2">
    <source>
        <dbReference type="EMBL" id="GAA2722197.1"/>
    </source>
</evidence>
<dbReference type="EMBL" id="BAAASL010000019">
    <property type="protein sequence ID" value="GAA2722197.1"/>
    <property type="molecule type" value="Genomic_DNA"/>
</dbReference>
<protein>
    <submittedName>
        <fullName evidence="2">Uncharacterized protein</fullName>
    </submittedName>
</protein>
<keyword evidence="3" id="KW-1185">Reference proteome</keyword>
<sequence length="73" mass="7847">MVVVALLLPPLLLGLVLALGQYEERLLKNGSATRVREPAAPDGQQAPVRRLRALPGPPAEDGPRHRSRGRHAA</sequence>
<feature type="region of interest" description="Disordered" evidence="1">
    <location>
        <begin position="33"/>
        <end position="73"/>
    </location>
</feature>
<dbReference type="Proteomes" id="UP001500886">
    <property type="component" value="Unassembled WGS sequence"/>
</dbReference>
<dbReference type="RefSeq" id="WP_344437518.1">
    <property type="nucleotide sequence ID" value="NZ_BAAASL010000019.1"/>
</dbReference>
<evidence type="ECO:0000256" key="1">
    <source>
        <dbReference type="SAM" id="MobiDB-lite"/>
    </source>
</evidence>
<comment type="caution">
    <text evidence="2">The sequence shown here is derived from an EMBL/GenBank/DDBJ whole genome shotgun (WGS) entry which is preliminary data.</text>
</comment>
<name>A0ABP6GIX5_9ACTN</name>
<organism evidence="2 3">
    <name type="scientific">Streptomyces luteosporeus</name>
    <dbReference type="NCBI Taxonomy" id="173856"/>
    <lineage>
        <taxon>Bacteria</taxon>
        <taxon>Bacillati</taxon>
        <taxon>Actinomycetota</taxon>
        <taxon>Actinomycetes</taxon>
        <taxon>Kitasatosporales</taxon>
        <taxon>Streptomycetaceae</taxon>
        <taxon>Streptomyces</taxon>
    </lineage>
</organism>
<accession>A0ABP6GIX5</accession>
<reference evidence="3" key="1">
    <citation type="journal article" date="2019" name="Int. J. Syst. Evol. Microbiol.">
        <title>The Global Catalogue of Microorganisms (GCM) 10K type strain sequencing project: providing services to taxonomists for standard genome sequencing and annotation.</title>
        <authorList>
            <consortium name="The Broad Institute Genomics Platform"/>
            <consortium name="The Broad Institute Genome Sequencing Center for Infectious Disease"/>
            <person name="Wu L."/>
            <person name="Ma J."/>
        </authorList>
    </citation>
    <scope>NUCLEOTIDE SEQUENCE [LARGE SCALE GENOMIC DNA]</scope>
    <source>
        <strain evidence="3">JCM 4542</strain>
    </source>
</reference>